<evidence type="ECO:0000313" key="20">
    <source>
        <dbReference type="EMBL" id="MBM6949000.1"/>
    </source>
</evidence>
<evidence type="ECO:0000256" key="12">
    <source>
        <dbReference type="ARBA" id="ARBA00022989"/>
    </source>
</evidence>
<evidence type="ECO:0000256" key="16">
    <source>
        <dbReference type="ARBA" id="ARBA00032853"/>
    </source>
</evidence>
<evidence type="ECO:0000256" key="13">
    <source>
        <dbReference type="ARBA" id="ARBA00023136"/>
    </source>
</evidence>
<evidence type="ECO:0000256" key="7">
    <source>
        <dbReference type="ARBA" id="ARBA00022475"/>
    </source>
</evidence>
<evidence type="ECO:0000256" key="5">
    <source>
        <dbReference type="ARBA" id="ARBA00013200"/>
    </source>
</evidence>
<dbReference type="InterPro" id="IPR003805">
    <property type="entry name" value="CobS"/>
</dbReference>
<dbReference type="Proteomes" id="UP000705508">
    <property type="component" value="Unassembled WGS sequence"/>
</dbReference>
<reference evidence="20" key="2">
    <citation type="journal article" date="2021" name="Sci. Rep.">
        <title>The distribution of antibiotic resistance genes in chicken gut microbiota commensals.</title>
        <authorList>
            <person name="Juricova H."/>
            <person name="Matiasovicova J."/>
            <person name="Kubasova T."/>
            <person name="Cejkova D."/>
            <person name="Rychlik I."/>
        </authorList>
    </citation>
    <scope>NUCLEOTIDE SEQUENCE</scope>
    <source>
        <strain evidence="20">An582</strain>
    </source>
</reference>
<comment type="similarity">
    <text evidence="4 19">Belongs to the CobS family.</text>
</comment>
<feature type="transmembrane region" description="Helical" evidence="19">
    <location>
        <begin position="47"/>
        <end position="67"/>
    </location>
</feature>
<dbReference type="PANTHER" id="PTHR34148:SF1">
    <property type="entry name" value="ADENOSYLCOBINAMIDE-GDP RIBAZOLETRANSFERASE"/>
    <property type="match status" value="1"/>
</dbReference>
<comment type="function">
    <text evidence="14 19">Joins adenosylcobinamide-GDP and alpha-ribazole to generate adenosylcobalamin (Ado-cobalamin). Also synthesizes adenosylcobalamin 5'-phosphate from adenosylcobinamide-GDP and alpha-ribazole 5'-phosphate.</text>
</comment>
<proteinExistence type="inferred from homology"/>
<sequence>MYSRIPVPRADWDRASMDYVMCFFPFVGAVLGGLSFLLQWGCARLGLSPFLAAALLVALPLWATGGIHMDGYMDTRDALGSCQDRETKLTILKDSHAGAFAVMGCALYLLLSFGAWGALAERGAAALAKGSFGWGTPAWQAAFCVCAGYMVSRTLSALSVILFPKAKKTGSYVALFSGRAARRQGLVFLGALLAAEAACLGALGGWRGLLTLLAAAAVFGWYYHMSKKQFGGITGDLAGYFVQQAELAVLLAMAVTG</sequence>
<feature type="transmembrane region" description="Helical" evidence="19">
    <location>
        <begin position="185"/>
        <end position="203"/>
    </location>
</feature>
<evidence type="ECO:0000256" key="17">
    <source>
        <dbReference type="ARBA" id="ARBA00048623"/>
    </source>
</evidence>
<feature type="transmembrane region" description="Helical" evidence="19">
    <location>
        <begin position="209"/>
        <end position="225"/>
    </location>
</feature>
<keyword evidence="9 19" id="KW-0808">Transferase</keyword>
<keyword evidence="8 19" id="KW-0169">Cobalamin biosynthesis</keyword>
<name>A0A939BHC1_9CLOT</name>
<evidence type="ECO:0000256" key="4">
    <source>
        <dbReference type="ARBA" id="ARBA00010561"/>
    </source>
</evidence>
<keyword evidence="12 19" id="KW-1133">Transmembrane helix</keyword>
<feature type="transmembrane region" description="Helical" evidence="19">
    <location>
        <begin position="20"/>
        <end position="41"/>
    </location>
</feature>
<dbReference type="GO" id="GO:0005886">
    <property type="term" value="C:plasma membrane"/>
    <property type="evidence" value="ECO:0007669"/>
    <property type="project" value="UniProtKB-SubCell"/>
</dbReference>
<evidence type="ECO:0000256" key="15">
    <source>
        <dbReference type="ARBA" id="ARBA00032605"/>
    </source>
</evidence>
<keyword evidence="13 19" id="KW-0472">Membrane</keyword>
<evidence type="ECO:0000256" key="3">
    <source>
        <dbReference type="ARBA" id="ARBA00004663"/>
    </source>
</evidence>
<keyword evidence="7 19" id="KW-1003">Cell membrane</keyword>
<organism evidence="20 21">
    <name type="scientific">Mordavella massiliensis</name>
    <dbReference type="NCBI Taxonomy" id="1871024"/>
    <lineage>
        <taxon>Bacteria</taxon>
        <taxon>Bacillati</taxon>
        <taxon>Bacillota</taxon>
        <taxon>Clostridia</taxon>
        <taxon>Eubacteriales</taxon>
        <taxon>Clostridiaceae</taxon>
        <taxon>Mordavella</taxon>
    </lineage>
</organism>
<evidence type="ECO:0000256" key="9">
    <source>
        <dbReference type="ARBA" id="ARBA00022679"/>
    </source>
</evidence>
<feature type="transmembrane region" description="Helical" evidence="19">
    <location>
        <begin position="97"/>
        <end position="119"/>
    </location>
</feature>
<comment type="subcellular location">
    <subcellularLocation>
        <location evidence="2 19">Cell membrane</location>
        <topology evidence="2 19">Multi-pass membrane protein</topology>
    </subcellularLocation>
</comment>
<evidence type="ECO:0000256" key="18">
    <source>
        <dbReference type="ARBA" id="ARBA00049504"/>
    </source>
</evidence>
<evidence type="ECO:0000256" key="11">
    <source>
        <dbReference type="ARBA" id="ARBA00022842"/>
    </source>
</evidence>
<dbReference type="HAMAP" id="MF_00719">
    <property type="entry name" value="CobS"/>
    <property type="match status" value="1"/>
</dbReference>
<comment type="catalytic activity">
    <reaction evidence="18 19">
        <text>alpha-ribazole 5'-phosphate + adenosylcob(III)inamide-GDP = adenosylcob(III)alamin 5'-phosphate + GMP + H(+)</text>
        <dbReference type="Rhea" id="RHEA:23560"/>
        <dbReference type="ChEBI" id="CHEBI:15378"/>
        <dbReference type="ChEBI" id="CHEBI:57918"/>
        <dbReference type="ChEBI" id="CHEBI:58115"/>
        <dbReference type="ChEBI" id="CHEBI:60487"/>
        <dbReference type="ChEBI" id="CHEBI:60493"/>
        <dbReference type="EC" id="2.7.8.26"/>
    </reaction>
</comment>
<dbReference type="AlphaFoldDB" id="A0A939BHC1"/>
<comment type="catalytic activity">
    <reaction evidence="17 19">
        <text>alpha-ribazole + adenosylcob(III)inamide-GDP = adenosylcob(III)alamin + GMP + H(+)</text>
        <dbReference type="Rhea" id="RHEA:16049"/>
        <dbReference type="ChEBI" id="CHEBI:10329"/>
        <dbReference type="ChEBI" id="CHEBI:15378"/>
        <dbReference type="ChEBI" id="CHEBI:18408"/>
        <dbReference type="ChEBI" id="CHEBI:58115"/>
        <dbReference type="ChEBI" id="CHEBI:60487"/>
        <dbReference type="EC" id="2.7.8.26"/>
    </reaction>
</comment>
<reference evidence="20" key="1">
    <citation type="submission" date="2020-08" db="EMBL/GenBank/DDBJ databases">
        <authorList>
            <person name="Cejkova D."/>
            <person name="Kubasova T."/>
            <person name="Jahodarova E."/>
            <person name="Rychlik I."/>
        </authorList>
    </citation>
    <scope>NUCLEOTIDE SEQUENCE</scope>
    <source>
        <strain evidence="20">An582</strain>
    </source>
</reference>
<dbReference type="Pfam" id="PF02654">
    <property type="entry name" value="CobS"/>
    <property type="match status" value="1"/>
</dbReference>
<comment type="pathway">
    <text evidence="3 19">Cofactor biosynthesis; adenosylcobalamin biosynthesis; adenosylcobalamin from cob(II)yrinate a,c-diamide: step 7/7.</text>
</comment>
<evidence type="ECO:0000256" key="1">
    <source>
        <dbReference type="ARBA" id="ARBA00001946"/>
    </source>
</evidence>
<comment type="cofactor">
    <cofactor evidence="1 19">
        <name>Mg(2+)</name>
        <dbReference type="ChEBI" id="CHEBI:18420"/>
    </cofactor>
</comment>
<accession>A0A939BHC1</accession>
<evidence type="ECO:0000256" key="10">
    <source>
        <dbReference type="ARBA" id="ARBA00022692"/>
    </source>
</evidence>
<dbReference type="GO" id="GO:0051073">
    <property type="term" value="F:adenosylcobinamide-GDP ribazoletransferase activity"/>
    <property type="evidence" value="ECO:0007669"/>
    <property type="project" value="UniProtKB-UniRule"/>
</dbReference>
<evidence type="ECO:0000256" key="6">
    <source>
        <dbReference type="ARBA" id="ARBA00015850"/>
    </source>
</evidence>
<comment type="caution">
    <text evidence="20">The sequence shown here is derived from an EMBL/GenBank/DDBJ whole genome shotgun (WGS) entry which is preliminary data.</text>
</comment>
<dbReference type="EC" id="2.7.8.26" evidence="5 19"/>
<evidence type="ECO:0000256" key="2">
    <source>
        <dbReference type="ARBA" id="ARBA00004651"/>
    </source>
</evidence>
<keyword evidence="10 19" id="KW-0812">Transmembrane</keyword>
<protein>
    <recommendedName>
        <fullName evidence="6 19">Adenosylcobinamide-GDP ribazoletransferase</fullName>
        <ecNumber evidence="5 19">2.7.8.26</ecNumber>
    </recommendedName>
    <alternativeName>
        <fullName evidence="16 19">Cobalamin synthase</fullName>
    </alternativeName>
    <alternativeName>
        <fullName evidence="15 19">Cobalamin-5'-phosphate synthase</fullName>
    </alternativeName>
</protein>
<keyword evidence="11 19" id="KW-0460">Magnesium</keyword>
<dbReference type="GO" id="GO:0008818">
    <property type="term" value="F:cobalamin 5'-phosphate synthase activity"/>
    <property type="evidence" value="ECO:0007669"/>
    <property type="project" value="UniProtKB-UniRule"/>
</dbReference>
<evidence type="ECO:0000313" key="21">
    <source>
        <dbReference type="Proteomes" id="UP000705508"/>
    </source>
</evidence>
<evidence type="ECO:0000256" key="19">
    <source>
        <dbReference type="HAMAP-Rule" id="MF_00719"/>
    </source>
</evidence>
<evidence type="ECO:0000256" key="14">
    <source>
        <dbReference type="ARBA" id="ARBA00025228"/>
    </source>
</evidence>
<dbReference type="PANTHER" id="PTHR34148">
    <property type="entry name" value="ADENOSYLCOBINAMIDE-GDP RIBAZOLETRANSFERASE"/>
    <property type="match status" value="1"/>
</dbReference>
<evidence type="ECO:0000256" key="8">
    <source>
        <dbReference type="ARBA" id="ARBA00022573"/>
    </source>
</evidence>
<dbReference type="EMBL" id="JACJKS010000015">
    <property type="protein sequence ID" value="MBM6949000.1"/>
    <property type="molecule type" value="Genomic_DNA"/>
</dbReference>
<gene>
    <name evidence="19" type="primary">cobS</name>
    <name evidence="20" type="ORF">H6A20_10090</name>
</gene>
<dbReference type="GO" id="GO:0009236">
    <property type="term" value="P:cobalamin biosynthetic process"/>
    <property type="evidence" value="ECO:0007669"/>
    <property type="project" value="UniProtKB-UniRule"/>
</dbReference>
<feature type="transmembrane region" description="Helical" evidence="19">
    <location>
        <begin position="139"/>
        <end position="164"/>
    </location>
</feature>